<proteinExistence type="predicted"/>
<protein>
    <submittedName>
        <fullName evidence="1">Uncharacterized protein</fullName>
    </submittedName>
</protein>
<name>A0A1D1V866_RAMVA</name>
<accession>A0A1D1V866</accession>
<dbReference type="EMBL" id="BDGG01000003">
    <property type="protein sequence ID" value="GAU95877.1"/>
    <property type="molecule type" value="Genomic_DNA"/>
</dbReference>
<gene>
    <name evidence="1" type="primary">RvY_07414-1</name>
    <name evidence="1" type="synonym">RvY_07414.1</name>
    <name evidence="1" type="ORF">RvY_07414</name>
</gene>
<evidence type="ECO:0000313" key="1">
    <source>
        <dbReference type="EMBL" id="GAU95877.1"/>
    </source>
</evidence>
<sequence>MDRCLYPFSRKNEKVKALISTNPKEAFINNGRVPESDRGFSNNAAVPAAGQPNTGVLRFSAIPYREMAVVGQANNKRE</sequence>
<dbReference type="Proteomes" id="UP000186922">
    <property type="component" value="Unassembled WGS sequence"/>
</dbReference>
<evidence type="ECO:0000313" key="2">
    <source>
        <dbReference type="Proteomes" id="UP000186922"/>
    </source>
</evidence>
<organism evidence="1 2">
    <name type="scientific">Ramazzottius varieornatus</name>
    <name type="common">Water bear</name>
    <name type="synonym">Tardigrade</name>
    <dbReference type="NCBI Taxonomy" id="947166"/>
    <lineage>
        <taxon>Eukaryota</taxon>
        <taxon>Metazoa</taxon>
        <taxon>Ecdysozoa</taxon>
        <taxon>Tardigrada</taxon>
        <taxon>Eutardigrada</taxon>
        <taxon>Parachela</taxon>
        <taxon>Hypsibioidea</taxon>
        <taxon>Ramazzottiidae</taxon>
        <taxon>Ramazzottius</taxon>
    </lineage>
</organism>
<dbReference type="AlphaFoldDB" id="A0A1D1V866"/>
<comment type="caution">
    <text evidence="1">The sequence shown here is derived from an EMBL/GenBank/DDBJ whole genome shotgun (WGS) entry which is preliminary data.</text>
</comment>
<reference evidence="1 2" key="1">
    <citation type="journal article" date="2016" name="Nat. Commun.">
        <title>Extremotolerant tardigrade genome and improved radiotolerance of human cultured cells by tardigrade-unique protein.</title>
        <authorList>
            <person name="Hashimoto T."/>
            <person name="Horikawa D.D."/>
            <person name="Saito Y."/>
            <person name="Kuwahara H."/>
            <person name="Kozuka-Hata H."/>
            <person name="Shin-I T."/>
            <person name="Minakuchi Y."/>
            <person name="Ohishi K."/>
            <person name="Motoyama A."/>
            <person name="Aizu T."/>
            <person name="Enomoto A."/>
            <person name="Kondo K."/>
            <person name="Tanaka S."/>
            <person name="Hara Y."/>
            <person name="Koshikawa S."/>
            <person name="Sagara H."/>
            <person name="Miura T."/>
            <person name="Yokobori S."/>
            <person name="Miyagawa K."/>
            <person name="Suzuki Y."/>
            <person name="Kubo T."/>
            <person name="Oyama M."/>
            <person name="Kohara Y."/>
            <person name="Fujiyama A."/>
            <person name="Arakawa K."/>
            <person name="Katayama T."/>
            <person name="Toyoda A."/>
            <person name="Kunieda T."/>
        </authorList>
    </citation>
    <scope>NUCLEOTIDE SEQUENCE [LARGE SCALE GENOMIC DNA]</scope>
    <source>
        <strain evidence="1 2">YOKOZUNA-1</strain>
    </source>
</reference>
<keyword evidence="2" id="KW-1185">Reference proteome</keyword>